<dbReference type="EMBL" id="PQAP01000095">
    <property type="protein sequence ID" value="PWB72146.1"/>
    <property type="molecule type" value="Genomic_DNA"/>
</dbReference>
<evidence type="ECO:0000313" key="2">
    <source>
        <dbReference type="EMBL" id="PWB72146.1"/>
    </source>
</evidence>
<gene>
    <name evidence="2" type="ORF">C3F09_07010</name>
</gene>
<keyword evidence="1" id="KW-1133">Transmembrane helix</keyword>
<protein>
    <recommendedName>
        <fullName evidence="4">Zinc-finger domain-containing protein</fullName>
    </recommendedName>
</protein>
<keyword evidence="1" id="KW-0812">Transmembrane</keyword>
<sequence length="176" mass="19547">MISEHLSEDLIQEFLDERAVLPADARAHLLECSECRETLGTYRELFASLDTVRFPELPANFTDRIMEQVETARPLSVRSQETVPQWLWIGATVVGAVAVSAVVMGPAALQNLLAQFTELWSSGVSSARTDISTYAADFNLKPMTAMLSAVTLGGIIIMDRLLVRVRRSRRFMSLMA</sequence>
<reference evidence="2 3" key="1">
    <citation type="journal article" date="2018" name="ISME J.">
        <title>A methanotrophic archaeon couples anaerobic oxidation of methane to Fe(III) reduction.</title>
        <authorList>
            <person name="Cai C."/>
            <person name="Leu A.O."/>
            <person name="Xie G.J."/>
            <person name="Guo J."/>
            <person name="Feng Y."/>
            <person name="Zhao J.X."/>
            <person name="Tyson G.W."/>
            <person name="Yuan Z."/>
            <person name="Hu S."/>
        </authorList>
    </citation>
    <scope>NUCLEOTIDE SEQUENCE [LARGE SCALE GENOMIC DNA]</scope>
    <source>
        <strain evidence="2">FeB_12</strain>
    </source>
</reference>
<name>A0A855X703_9BACT</name>
<comment type="caution">
    <text evidence="2">The sequence shown here is derived from an EMBL/GenBank/DDBJ whole genome shotgun (WGS) entry which is preliminary data.</text>
</comment>
<dbReference type="AlphaFoldDB" id="A0A855X703"/>
<keyword evidence="1" id="KW-0472">Membrane</keyword>
<feature type="transmembrane region" description="Helical" evidence="1">
    <location>
        <begin position="86"/>
        <end position="109"/>
    </location>
</feature>
<proteinExistence type="predicted"/>
<evidence type="ECO:0000256" key="1">
    <source>
        <dbReference type="SAM" id="Phobius"/>
    </source>
</evidence>
<accession>A0A855X703</accession>
<evidence type="ECO:0008006" key="4">
    <source>
        <dbReference type="Google" id="ProtNLM"/>
    </source>
</evidence>
<evidence type="ECO:0000313" key="3">
    <source>
        <dbReference type="Proteomes" id="UP000250918"/>
    </source>
</evidence>
<organism evidence="2 3">
    <name type="scientific">candidate division GN15 bacterium</name>
    <dbReference type="NCBI Taxonomy" id="2072418"/>
    <lineage>
        <taxon>Bacteria</taxon>
        <taxon>candidate division GN15</taxon>
    </lineage>
</organism>
<dbReference type="Proteomes" id="UP000250918">
    <property type="component" value="Unassembled WGS sequence"/>
</dbReference>
<feature type="transmembrane region" description="Helical" evidence="1">
    <location>
        <begin position="143"/>
        <end position="163"/>
    </location>
</feature>